<proteinExistence type="predicted"/>
<feature type="transmembrane region" description="Helical" evidence="1">
    <location>
        <begin position="71"/>
        <end position="96"/>
    </location>
</feature>
<keyword evidence="3" id="KW-1185">Reference proteome</keyword>
<dbReference type="RefSeq" id="WP_167682801.1">
    <property type="nucleotide sequence ID" value="NZ_JAATWB010000017.1"/>
</dbReference>
<comment type="caution">
    <text evidence="2">The sequence shown here is derived from an EMBL/GenBank/DDBJ whole genome shotgun (WGS) entry which is preliminary data.</text>
</comment>
<keyword evidence="1" id="KW-1133">Transmembrane helix</keyword>
<feature type="transmembrane region" description="Helical" evidence="1">
    <location>
        <begin position="193"/>
        <end position="213"/>
    </location>
</feature>
<dbReference type="EMBL" id="JAATWB010000017">
    <property type="protein sequence ID" value="NJA90226.1"/>
    <property type="molecule type" value="Genomic_DNA"/>
</dbReference>
<gene>
    <name evidence="2" type="ORF">HCX48_13475</name>
</gene>
<reference evidence="3" key="1">
    <citation type="submission" date="2020-03" db="EMBL/GenBank/DDBJ databases">
        <title>Whole-genome sequence of the purple nonsulfur bacterium Rhodocyclus tenuis DSM112.</title>
        <authorList>
            <person name="Kyndt J.A."/>
            <person name="Meyer T.E."/>
        </authorList>
    </citation>
    <scope>NUCLEOTIDE SEQUENCE [LARGE SCALE GENOMIC DNA]</scope>
    <source>
        <strain evidence="3">DSM 112</strain>
    </source>
</reference>
<dbReference type="NCBIfam" id="TIGR03055">
    <property type="entry name" value="photo_alph_chp2"/>
    <property type="match status" value="1"/>
</dbReference>
<feature type="transmembrane region" description="Helical" evidence="1">
    <location>
        <begin position="117"/>
        <end position="137"/>
    </location>
</feature>
<feature type="transmembrane region" description="Helical" evidence="1">
    <location>
        <begin position="39"/>
        <end position="59"/>
    </location>
</feature>
<evidence type="ECO:0000313" key="2">
    <source>
        <dbReference type="EMBL" id="NJA90226.1"/>
    </source>
</evidence>
<organism evidence="2 3">
    <name type="scientific">Rhodocyclus gracilis</name>
    <dbReference type="NCBI Taxonomy" id="2929842"/>
    <lineage>
        <taxon>Bacteria</taxon>
        <taxon>Pseudomonadati</taxon>
        <taxon>Pseudomonadota</taxon>
        <taxon>Betaproteobacteria</taxon>
        <taxon>Rhodocyclales</taxon>
        <taxon>Rhodocyclaceae</taxon>
        <taxon>Rhodocyclus</taxon>
    </lineage>
</organism>
<dbReference type="Proteomes" id="UP000720344">
    <property type="component" value="Unassembled WGS sequence"/>
</dbReference>
<accession>A0ABX0WNE8</accession>
<keyword evidence="1" id="KW-0472">Membrane</keyword>
<keyword evidence="1" id="KW-0812">Transmembrane</keyword>
<dbReference type="InterPro" id="IPR017496">
    <property type="entry name" value="Photo_alph_chp2"/>
</dbReference>
<feature type="transmembrane region" description="Helical" evidence="1">
    <location>
        <begin position="219"/>
        <end position="241"/>
    </location>
</feature>
<feature type="non-terminal residue" evidence="2">
    <location>
        <position position="268"/>
    </location>
</feature>
<evidence type="ECO:0000256" key="1">
    <source>
        <dbReference type="SAM" id="Phobius"/>
    </source>
</evidence>
<protein>
    <submittedName>
        <fullName evidence="2">DUF3623 domain-containing protein</fullName>
    </submittedName>
</protein>
<feature type="transmembrane region" description="Helical" evidence="1">
    <location>
        <begin position="12"/>
        <end position="32"/>
    </location>
</feature>
<sequence length="268" mass="29401">MIFPTEASLPAFFPIAFATFVWWSSTGLILFLDGLPRTTFPWSMGAASILLVIALGGLAQSAQSTSVCAAYQAFSCAVLIWAWLEMSFLLGFLIGPRRSLNHPTSHGWQRFRNATEAILYHELALVVAAALVTFLTWHAPNPIGSWTFAVLWVMRLSAKLNLFLGVPNLSAELLPSHLAHLRQYLTRRPMNELFPVAVTVASAVDAYLIFAATEAPDQSFSSVGLALVATLLSLAILEHWLMIIPVNASKLWQWALDSTRRPAPAPEA</sequence>
<evidence type="ECO:0000313" key="3">
    <source>
        <dbReference type="Proteomes" id="UP000720344"/>
    </source>
</evidence>
<dbReference type="Pfam" id="PF12291">
    <property type="entry name" value="DUF3623"/>
    <property type="match status" value="1"/>
</dbReference>
<name>A0ABX0WNE8_9RHOO</name>